<proteinExistence type="predicted"/>
<keyword evidence="2" id="KW-0732">Signal</keyword>
<dbReference type="AlphaFoldDB" id="A0A914H9P5"/>
<name>A0A914H9P5_GLORO</name>
<evidence type="ECO:0000313" key="3">
    <source>
        <dbReference type="Proteomes" id="UP000887572"/>
    </source>
</evidence>
<evidence type="ECO:0000256" key="2">
    <source>
        <dbReference type="SAM" id="SignalP"/>
    </source>
</evidence>
<feature type="chain" id="PRO_5037022360" evidence="2">
    <location>
        <begin position="24"/>
        <end position="134"/>
    </location>
</feature>
<feature type="compositionally biased region" description="Polar residues" evidence="1">
    <location>
        <begin position="54"/>
        <end position="88"/>
    </location>
</feature>
<reference evidence="4" key="1">
    <citation type="submission" date="2022-11" db="UniProtKB">
        <authorList>
            <consortium name="WormBaseParasite"/>
        </authorList>
    </citation>
    <scope>IDENTIFICATION</scope>
</reference>
<sequence length="134" mass="15553">MEEFWILILVLFFATNSLDKAESVQLEDLSLQTFDEFFVEEWWDKDEAEDLKTPPTNFGQNVHHQIDRQNTQIGQIEHNSTDQNASLTESDHSDNAKNGEEQSENIAEDERKRGKVNLPKPHQTIDIRTANKKN</sequence>
<organism evidence="3 4">
    <name type="scientific">Globodera rostochiensis</name>
    <name type="common">Golden nematode worm</name>
    <name type="synonym">Heterodera rostochiensis</name>
    <dbReference type="NCBI Taxonomy" id="31243"/>
    <lineage>
        <taxon>Eukaryota</taxon>
        <taxon>Metazoa</taxon>
        <taxon>Ecdysozoa</taxon>
        <taxon>Nematoda</taxon>
        <taxon>Chromadorea</taxon>
        <taxon>Rhabditida</taxon>
        <taxon>Tylenchina</taxon>
        <taxon>Tylenchomorpha</taxon>
        <taxon>Tylenchoidea</taxon>
        <taxon>Heteroderidae</taxon>
        <taxon>Heteroderinae</taxon>
        <taxon>Globodera</taxon>
    </lineage>
</organism>
<feature type="region of interest" description="Disordered" evidence="1">
    <location>
        <begin position="48"/>
        <end position="134"/>
    </location>
</feature>
<dbReference type="Proteomes" id="UP000887572">
    <property type="component" value="Unplaced"/>
</dbReference>
<feature type="compositionally biased region" description="Basic and acidic residues" evidence="1">
    <location>
        <begin position="89"/>
        <end position="100"/>
    </location>
</feature>
<protein>
    <submittedName>
        <fullName evidence="4">Secreted protein</fullName>
    </submittedName>
</protein>
<dbReference type="WBParaSite" id="Gr19_v10_g15093.t1">
    <property type="protein sequence ID" value="Gr19_v10_g15093.t1"/>
    <property type="gene ID" value="Gr19_v10_g15093"/>
</dbReference>
<feature type="signal peptide" evidence="2">
    <location>
        <begin position="1"/>
        <end position="23"/>
    </location>
</feature>
<evidence type="ECO:0000313" key="4">
    <source>
        <dbReference type="WBParaSite" id="Gr19_v10_g15093.t1"/>
    </source>
</evidence>
<keyword evidence="3" id="KW-1185">Reference proteome</keyword>
<accession>A0A914H9P5</accession>
<evidence type="ECO:0000256" key="1">
    <source>
        <dbReference type="SAM" id="MobiDB-lite"/>
    </source>
</evidence>